<dbReference type="Proteomes" id="UP000233551">
    <property type="component" value="Unassembled WGS sequence"/>
</dbReference>
<feature type="region of interest" description="Disordered" evidence="1">
    <location>
        <begin position="36"/>
        <end position="88"/>
    </location>
</feature>
<keyword evidence="2" id="KW-0732">Signal</keyword>
<feature type="signal peptide" evidence="2">
    <location>
        <begin position="1"/>
        <end position="19"/>
    </location>
</feature>
<accession>A0A2I0JHL0</accession>
<organism evidence="3 4">
    <name type="scientific">Punica granatum</name>
    <name type="common">Pomegranate</name>
    <dbReference type="NCBI Taxonomy" id="22663"/>
    <lineage>
        <taxon>Eukaryota</taxon>
        <taxon>Viridiplantae</taxon>
        <taxon>Streptophyta</taxon>
        <taxon>Embryophyta</taxon>
        <taxon>Tracheophyta</taxon>
        <taxon>Spermatophyta</taxon>
        <taxon>Magnoliopsida</taxon>
        <taxon>eudicotyledons</taxon>
        <taxon>Gunneridae</taxon>
        <taxon>Pentapetalae</taxon>
        <taxon>rosids</taxon>
        <taxon>malvids</taxon>
        <taxon>Myrtales</taxon>
        <taxon>Lythraceae</taxon>
        <taxon>Punica</taxon>
    </lineage>
</organism>
<dbReference type="EMBL" id="PGOL01001680">
    <property type="protein sequence ID" value="PKI55748.1"/>
    <property type="molecule type" value="Genomic_DNA"/>
</dbReference>
<evidence type="ECO:0000313" key="4">
    <source>
        <dbReference type="Proteomes" id="UP000233551"/>
    </source>
</evidence>
<comment type="caution">
    <text evidence="3">The sequence shown here is derived from an EMBL/GenBank/DDBJ whole genome shotgun (WGS) entry which is preliminary data.</text>
</comment>
<evidence type="ECO:0000256" key="2">
    <source>
        <dbReference type="SAM" id="SignalP"/>
    </source>
</evidence>
<reference evidence="3 4" key="1">
    <citation type="submission" date="2017-11" db="EMBL/GenBank/DDBJ databases">
        <title>De-novo sequencing of pomegranate (Punica granatum L.) genome.</title>
        <authorList>
            <person name="Akparov Z."/>
            <person name="Amiraslanov A."/>
            <person name="Hajiyeva S."/>
            <person name="Abbasov M."/>
            <person name="Kaur K."/>
            <person name="Hamwieh A."/>
            <person name="Solovyev V."/>
            <person name="Salamov A."/>
            <person name="Braich B."/>
            <person name="Kosarev P."/>
            <person name="Mahmoud A."/>
            <person name="Hajiyev E."/>
            <person name="Babayeva S."/>
            <person name="Izzatullayeva V."/>
            <person name="Mammadov A."/>
            <person name="Mammadov A."/>
            <person name="Sharifova S."/>
            <person name="Ojaghi J."/>
            <person name="Eynullazada K."/>
            <person name="Bayramov B."/>
            <person name="Abdulazimova A."/>
            <person name="Shahmuradov I."/>
        </authorList>
    </citation>
    <scope>NUCLEOTIDE SEQUENCE [LARGE SCALE GENOMIC DNA]</scope>
    <source>
        <strain evidence="4">cv. AG2017</strain>
        <tissue evidence="3">Leaf</tissue>
    </source>
</reference>
<gene>
    <name evidence="3" type="ORF">CRG98_023880</name>
</gene>
<dbReference type="AlphaFoldDB" id="A0A2I0JHL0"/>
<protein>
    <recommendedName>
        <fullName evidence="5">Secreted protein</fullName>
    </recommendedName>
</protein>
<keyword evidence="4" id="KW-1185">Reference proteome</keyword>
<evidence type="ECO:0000256" key="1">
    <source>
        <dbReference type="SAM" id="MobiDB-lite"/>
    </source>
</evidence>
<evidence type="ECO:0000313" key="3">
    <source>
        <dbReference type="EMBL" id="PKI55748.1"/>
    </source>
</evidence>
<proteinExistence type="predicted"/>
<feature type="chain" id="PRO_5014190385" description="Secreted protein" evidence="2">
    <location>
        <begin position="20"/>
        <end position="88"/>
    </location>
</feature>
<evidence type="ECO:0008006" key="5">
    <source>
        <dbReference type="Google" id="ProtNLM"/>
    </source>
</evidence>
<name>A0A2I0JHL0_PUNGR</name>
<sequence>MTILQIFILVFLGKPLSSAVDANLTIEACVVGEGHDRQALPTSPPAGEVDEGSNASDNLSVREARLQGLPRSVLPPHSNPIEAGSSLF</sequence>